<accession>A0ABV9C118</accession>
<dbReference type="EMBL" id="JBHSGA010000013">
    <property type="protein sequence ID" value="MFC4526407.1"/>
    <property type="molecule type" value="Genomic_DNA"/>
</dbReference>
<dbReference type="RefSeq" id="WP_266151152.1">
    <property type="nucleotide sequence ID" value="NZ_CP064028.1"/>
</dbReference>
<organism evidence="1 2">
    <name type="scientific">Dyella halodurans</name>
    <dbReference type="NCBI Taxonomy" id="1920171"/>
    <lineage>
        <taxon>Bacteria</taxon>
        <taxon>Pseudomonadati</taxon>
        <taxon>Pseudomonadota</taxon>
        <taxon>Gammaproteobacteria</taxon>
        <taxon>Lysobacterales</taxon>
        <taxon>Rhodanobacteraceae</taxon>
        <taxon>Dyella</taxon>
    </lineage>
</organism>
<dbReference type="Proteomes" id="UP001595961">
    <property type="component" value="Unassembled WGS sequence"/>
</dbReference>
<keyword evidence="2" id="KW-1185">Reference proteome</keyword>
<proteinExistence type="predicted"/>
<evidence type="ECO:0000313" key="2">
    <source>
        <dbReference type="Proteomes" id="UP001595961"/>
    </source>
</evidence>
<comment type="caution">
    <text evidence="1">The sequence shown here is derived from an EMBL/GenBank/DDBJ whole genome shotgun (WGS) entry which is preliminary data.</text>
</comment>
<evidence type="ECO:0000313" key="1">
    <source>
        <dbReference type="EMBL" id="MFC4526407.1"/>
    </source>
</evidence>
<protein>
    <submittedName>
        <fullName evidence="1">Uncharacterized protein</fullName>
    </submittedName>
</protein>
<gene>
    <name evidence="1" type="ORF">ACFO5W_07110</name>
</gene>
<sequence>MSDPIEVEVGGDVSVDTTAQFDAQFSGKTATATAAFAFPFNGSILQFAQGDSFVVTPDLLAALTSAGAPFSQP</sequence>
<reference evidence="2" key="1">
    <citation type="journal article" date="2019" name="Int. J. Syst. Evol. Microbiol.">
        <title>The Global Catalogue of Microorganisms (GCM) 10K type strain sequencing project: providing services to taxonomists for standard genome sequencing and annotation.</title>
        <authorList>
            <consortium name="The Broad Institute Genomics Platform"/>
            <consortium name="The Broad Institute Genome Sequencing Center for Infectious Disease"/>
            <person name="Wu L."/>
            <person name="Ma J."/>
        </authorList>
    </citation>
    <scope>NUCLEOTIDE SEQUENCE [LARGE SCALE GENOMIC DNA]</scope>
    <source>
        <strain evidence="2">CCM 4481</strain>
    </source>
</reference>
<name>A0ABV9C118_9GAMM</name>